<feature type="transmembrane region" description="Helical" evidence="1">
    <location>
        <begin position="109"/>
        <end position="127"/>
    </location>
</feature>
<evidence type="ECO:0000256" key="1">
    <source>
        <dbReference type="SAM" id="Phobius"/>
    </source>
</evidence>
<protein>
    <submittedName>
        <fullName evidence="2">DUF456 family protein</fullName>
    </submittedName>
</protein>
<gene>
    <name evidence="2" type="ORF">IQ241_05850</name>
</gene>
<comment type="caution">
    <text evidence="2">The sequence shown here is derived from an EMBL/GenBank/DDBJ whole genome shotgun (WGS) entry which is preliminary data.</text>
</comment>
<accession>A0A8J7DKX5</accession>
<dbReference type="Proteomes" id="UP000636505">
    <property type="component" value="Unassembled WGS sequence"/>
</dbReference>
<dbReference type="RefSeq" id="WP_193905480.1">
    <property type="nucleotide sequence ID" value="NZ_JADEXG010000009.1"/>
</dbReference>
<name>A0A8J7DKX5_9CYAN</name>
<organism evidence="2 3">
    <name type="scientific">Vasconcelosia minhoensis LEGE 07310</name>
    <dbReference type="NCBI Taxonomy" id="915328"/>
    <lineage>
        <taxon>Bacteria</taxon>
        <taxon>Bacillati</taxon>
        <taxon>Cyanobacteriota</taxon>
        <taxon>Cyanophyceae</taxon>
        <taxon>Nodosilineales</taxon>
        <taxon>Cymatolegaceae</taxon>
        <taxon>Vasconcelosia</taxon>
        <taxon>Vasconcelosia minhoensis</taxon>
    </lineage>
</organism>
<feature type="transmembrane region" description="Helical" evidence="1">
    <location>
        <begin position="6"/>
        <end position="24"/>
    </location>
</feature>
<dbReference type="PANTHER" id="PTHR39165">
    <property type="entry name" value="IG HYPOTHETICAL 17883"/>
    <property type="match status" value="1"/>
</dbReference>
<evidence type="ECO:0000313" key="3">
    <source>
        <dbReference type="Proteomes" id="UP000636505"/>
    </source>
</evidence>
<keyword evidence="1" id="KW-0472">Membrane</keyword>
<dbReference type="InterPro" id="IPR007403">
    <property type="entry name" value="DUF456"/>
</dbReference>
<proteinExistence type="predicted"/>
<dbReference type="Pfam" id="PF04306">
    <property type="entry name" value="DUF456"/>
    <property type="match status" value="1"/>
</dbReference>
<sequence>MNWLVVLYGVLLVAIAIGVIGAFVPALPGISVILAAVVIWGLVVGFAKVSWALGITALALLLSLIVGYLAAYLGAKKVGASRWGQIGAVAGLLLGFFGLLPTLPVGGPLVGIVLGAMLGAFVGEFIYRQDLALGARTKLCAKVSLAVVVGSLIGNVIEGILGLTSAVIFVVTTWSTVGAS</sequence>
<keyword evidence="3" id="KW-1185">Reference proteome</keyword>
<dbReference type="AlphaFoldDB" id="A0A8J7DKX5"/>
<feature type="transmembrane region" description="Helical" evidence="1">
    <location>
        <begin position="53"/>
        <end position="74"/>
    </location>
</feature>
<reference evidence="2" key="1">
    <citation type="submission" date="2020-10" db="EMBL/GenBank/DDBJ databases">
        <authorList>
            <person name="Castelo-Branco R."/>
            <person name="Eusebio N."/>
            <person name="Adriana R."/>
            <person name="Vieira A."/>
            <person name="Brugerolle De Fraissinette N."/>
            <person name="Rezende De Castro R."/>
            <person name="Schneider M.P."/>
            <person name="Vasconcelos V."/>
            <person name="Leao P.N."/>
        </authorList>
    </citation>
    <scope>NUCLEOTIDE SEQUENCE</scope>
    <source>
        <strain evidence="2">LEGE 07310</strain>
    </source>
</reference>
<keyword evidence="1" id="KW-1133">Transmembrane helix</keyword>
<dbReference type="PANTHER" id="PTHR39165:SF1">
    <property type="entry name" value="DUF456 DOMAIN-CONTAINING PROTEIN"/>
    <property type="match status" value="1"/>
</dbReference>
<keyword evidence="1" id="KW-0812">Transmembrane</keyword>
<feature type="transmembrane region" description="Helical" evidence="1">
    <location>
        <begin position="139"/>
        <end position="171"/>
    </location>
</feature>
<dbReference type="EMBL" id="JADEXG010000009">
    <property type="protein sequence ID" value="MBE9076821.1"/>
    <property type="molecule type" value="Genomic_DNA"/>
</dbReference>
<feature type="transmembrane region" description="Helical" evidence="1">
    <location>
        <begin position="86"/>
        <end position="103"/>
    </location>
</feature>
<evidence type="ECO:0000313" key="2">
    <source>
        <dbReference type="EMBL" id="MBE9076821.1"/>
    </source>
</evidence>